<proteinExistence type="inferred from homology"/>
<dbReference type="FunFam" id="1.10.3730.20:FF:000002">
    <property type="entry name" value="Probable 4-amino-4-deoxy-L-arabinose-phosphoundecaprenol flippase subunit ArnE"/>
    <property type="match status" value="1"/>
</dbReference>
<evidence type="ECO:0000313" key="14">
    <source>
        <dbReference type="EMBL" id="CRL58938.1"/>
    </source>
</evidence>
<dbReference type="PANTHER" id="PTHR30561:SF23">
    <property type="entry name" value="4-AMINO-4-DEOXY-L-ARABINOSE-PHOSPHOUNDECAPRENOL FLIPPASE SUBUNIT ARNE-RELATED"/>
    <property type="match status" value="1"/>
</dbReference>
<keyword evidence="2 12" id="KW-0813">Transport</keyword>
<dbReference type="AlphaFoldDB" id="A0A0G4PZD3"/>
<evidence type="ECO:0000256" key="10">
    <source>
        <dbReference type="ARBA" id="ARBA00023098"/>
    </source>
</evidence>
<dbReference type="Proteomes" id="UP000183920">
    <property type="component" value="Unassembled WGS sequence"/>
</dbReference>
<comment type="similarity">
    <text evidence="12">Belongs to the ArnE family.</text>
</comment>
<gene>
    <name evidence="12 14" type="primary">arnE</name>
    <name evidence="14" type="ORF">BN1804_00106</name>
</gene>
<keyword evidence="6 12" id="KW-0441">Lipid A biosynthesis</keyword>
<feature type="transmembrane region" description="Helical" evidence="12">
    <location>
        <begin position="39"/>
        <end position="60"/>
    </location>
</feature>
<reference evidence="15" key="1">
    <citation type="submission" date="2015-06" db="EMBL/GenBank/DDBJ databases">
        <authorList>
            <person name="Urmite Genomes"/>
        </authorList>
    </citation>
    <scope>NUCLEOTIDE SEQUENCE [LARGE SCALE GENOMIC DNA]</scope>
    <source>
        <strain evidence="15">CSUR P1867</strain>
    </source>
</reference>
<sequence>MSFVLLLIVSFLTCIGQVCQKQAVVSWQSDSLTKARKTIFWLFIAITMLGFGMLFWLRLLQILPLSIAYPMLSINFIMVTLIGQFVYKEPVNVKHWIGIASIMVGIVLMSMQA</sequence>
<dbReference type="Pfam" id="PF00892">
    <property type="entry name" value="EamA"/>
    <property type="match status" value="1"/>
</dbReference>
<evidence type="ECO:0000256" key="9">
    <source>
        <dbReference type="ARBA" id="ARBA00022989"/>
    </source>
</evidence>
<keyword evidence="3 12" id="KW-1003">Cell membrane</keyword>
<dbReference type="HAMAP" id="MF_01869">
    <property type="entry name" value="Flippase_ArnE"/>
    <property type="match status" value="1"/>
</dbReference>
<evidence type="ECO:0000256" key="11">
    <source>
        <dbReference type="ARBA" id="ARBA00023136"/>
    </source>
</evidence>
<evidence type="ECO:0000313" key="15">
    <source>
        <dbReference type="Proteomes" id="UP000183920"/>
    </source>
</evidence>
<comment type="subcellular location">
    <subcellularLocation>
        <location evidence="12">Cell inner membrane</location>
        <topology evidence="12">Multi-pass membrane protein</topology>
    </subcellularLocation>
    <subcellularLocation>
        <location evidence="1">Cell membrane</location>
        <topology evidence="1">Multi-pass membrane protein</topology>
    </subcellularLocation>
</comment>
<keyword evidence="8 12" id="KW-0448">Lipopolysaccharide biosynthesis</keyword>
<dbReference type="Gene3D" id="1.10.3730.20">
    <property type="match status" value="1"/>
</dbReference>
<feature type="transmembrane region" description="Helical" evidence="12">
    <location>
        <begin position="93"/>
        <end position="111"/>
    </location>
</feature>
<evidence type="ECO:0000256" key="6">
    <source>
        <dbReference type="ARBA" id="ARBA00022556"/>
    </source>
</evidence>
<dbReference type="GO" id="GO:0005886">
    <property type="term" value="C:plasma membrane"/>
    <property type="evidence" value="ECO:0007669"/>
    <property type="project" value="UniProtKB-SubCell"/>
</dbReference>
<comment type="pathway">
    <text evidence="12">Bacterial outer membrane biogenesis; lipopolysaccharide biosynthesis.</text>
</comment>
<dbReference type="InterPro" id="IPR000620">
    <property type="entry name" value="EamA_dom"/>
</dbReference>
<organism evidence="14 15">
    <name type="scientific">Proteus penneri</name>
    <dbReference type="NCBI Taxonomy" id="102862"/>
    <lineage>
        <taxon>Bacteria</taxon>
        <taxon>Pseudomonadati</taxon>
        <taxon>Pseudomonadota</taxon>
        <taxon>Gammaproteobacteria</taxon>
        <taxon>Enterobacterales</taxon>
        <taxon>Morganellaceae</taxon>
        <taxon>Proteus</taxon>
    </lineage>
</organism>
<dbReference type="SUPFAM" id="SSF103481">
    <property type="entry name" value="Multidrug resistance efflux transporter EmrE"/>
    <property type="match status" value="1"/>
</dbReference>
<keyword evidence="10 12" id="KW-0443">Lipid metabolism</keyword>
<feature type="transmembrane region" description="Helical" evidence="12">
    <location>
        <begin position="67"/>
        <end position="87"/>
    </location>
</feature>
<dbReference type="InterPro" id="IPR000390">
    <property type="entry name" value="Small_drug/metabolite_transptr"/>
</dbReference>
<dbReference type="GO" id="GO:0009103">
    <property type="term" value="P:lipopolysaccharide biosynthetic process"/>
    <property type="evidence" value="ECO:0007669"/>
    <property type="project" value="UniProtKB-UniRule"/>
</dbReference>
<evidence type="ECO:0000256" key="12">
    <source>
        <dbReference type="HAMAP-Rule" id="MF_01869"/>
    </source>
</evidence>
<comment type="subunit">
    <text evidence="12">Heterodimer of ArnE and ArnF.</text>
</comment>
<dbReference type="GeneID" id="76522713"/>
<name>A0A0G4PZD3_9GAMM</name>
<keyword evidence="4 12" id="KW-0444">Lipid biosynthesis</keyword>
<protein>
    <recommendedName>
        <fullName evidence="12">Probable 4-amino-4-deoxy-L-arabinose-phosphoundecaprenol flippase subunit ArnE</fullName>
        <shortName evidence="12">L-Ara4N-phosphoundecaprenol flippase subunit ArnE</shortName>
    </recommendedName>
    <alternativeName>
        <fullName evidence="12">Undecaprenyl phosphate-aminoarabinose flippase subunit ArnE</fullName>
    </alternativeName>
</protein>
<evidence type="ECO:0000259" key="13">
    <source>
        <dbReference type="Pfam" id="PF00892"/>
    </source>
</evidence>
<dbReference type="EMBL" id="CVRY01000001">
    <property type="protein sequence ID" value="CRL58938.1"/>
    <property type="molecule type" value="Genomic_DNA"/>
</dbReference>
<dbReference type="InterPro" id="IPR022883">
    <property type="entry name" value="Flippase_ArnE"/>
</dbReference>
<dbReference type="PANTHER" id="PTHR30561">
    <property type="entry name" value="SMR FAMILY PROTON-DEPENDENT DRUG EFFLUX TRANSPORTER SUGE"/>
    <property type="match status" value="1"/>
</dbReference>
<dbReference type="RefSeq" id="WP_072062573.1">
    <property type="nucleotide sequence ID" value="NZ_CAXOKJ010000001.1"/>
</dbReference>
<evidence type="ECO:0000256" key="1">
    <source>
        <dbReference type="ARBA" id="ARBA00004651"/>
    </source>
</evidence>
<accession>A0A0G4PZD3</accession>
<evidence type="ECO:0000256" key="5">
    <source>
        <dbReference type="ARBA" id="ARBA00022519"/>
    </source>
</evidence>
<keyword evidence="5 12" id="KW-0997">Cell inner membrane</keyword>
<dbReference type="GO" id="GO:0009245">
    <property type="term" value="P:lipid A biosynthetic process"/>
    <property type="evidence" value="ECO:0007669"/>
    <property type="project" value="UniProtKB-UniRule"/>
</dbReference>
<feature type="domain" description="EamA" evidence="13">
    <location>
        <begin position="5"/>
        <end position="110"/>
    </location>
</feature>
<evidence type="ECO:0000256" key="4">
    <source>
        <dbReference type="ARBA" id="ARBA00022516"/>
    </source>
</evidence>
<dbReference type="NCBIfam" id="NF011625">
    <property type="entry name" value="PRK15051.1"/>
    <property type="match status" value="1"/>
</dbReference>
<evidence type="ECO:0000256" key="3">
    <source>
        <dbReference type="ARBA" id="ARBA00022475"/>
    </source>
</evidence>
<keyword evidence="7 12" id="KW-0812">Transmembrane</keyword>
<dbReference type="UniPathway" id="UPA00030"/>
<keyword evidence="9 12" id="KW-1133">Transmembrane helix</keyword>
<evidence type="ECO:0000256" key="7">
    <source>
        <dbReference type="ARBA" id="ARBA00022692"/>
    </source>
</evidence>
<keyword evidence="11 12" id="KW-0472">Membrane</keyword>
<comment type="function">
    <text evidence="12">Translocates 4-amino-4-deoxy-L-arabinose-phosphoundecaprenol (alpha-L-Ara4N-phosphoundecaprenol) from the cytoplasmic to the periplasmic side of the inner membrane.</text>
</comment>
<evidence type="ECO:0000256" key="8">
    <source>
        <dbReference type="ARBA" id="ARBA00022985"/>
    </source>
</evidence>
<evidence type="ECO:0000256" key="2">
    <source>
        <dbReference type="ARBA" id="ARBA00022448"/>
    </source>
</evidence>
<dbReference type="GO" id="GO:1901505">
    <property type="term" value="F:carbohydrate derivative transmembrane transporter activity"/>
    <property type="evidence" value="ECO:0007669"/>
    <property type="project" value="InterPro"/>
</dbReference>
<dbReference type="InterPro" id="IPR037185">
    <property type="entry name" value="EmrE-like"/>
</dbReference>